<accession>A0ABQ7Q745</accession>
<sequence length="138" mass="15947">MTSSVAIAVALFLLLNDVTLIYEGQLITEKNFTECMIYLLSVCVLLRRLQIMPKFMSKFHLEIPLTTILLELSLVYTWTSIEQLVEESSEQLLQMPVGAELEWLFCKLRCGKNLTFPSMMLKIFSFVLLLGVCRFRDK</sequence>
<feature type="transmembrane region" description="Helical" evidence="1">
    <location>
        <begin position="114"/>
        <end position="133"/>
    </location>
</feature>
<evidence type="ECO:0000256" key="1">
    <source>
        <dbReference type="SAM" id="Phobius"/>
    </source>
</evidence>
<keyword evidence="1" id="KW-1133">Transmembrane helix</keyword>
<feature type="signal peptide" evidence="2">
    <location>
        <begin position="1"/>
        <end position="21"/>
    </location>
</feature>
<keyword evidence="1" id="KW-0812">Transmembrane</keyword>
<evidence type="ECO:0000313" key="4">
    <source>
        <dbReference type="Proteomes" id="UP000823941"/>
    </source>
</evidence>
<evidence type="ECO:0000256" key="2">
    <source>
        <dbReference type="SAM" id="SignalP"/>
    </source>
</evidence>
<feature type="chain" id="PRO_5047322917" evidence="2">
    <location>
        <begin position="22"/>
        <end position="138"/>
    </location>
</feature>
<name>A0ABQ7Q745_PLUXY</name>
<keyword evidence="2" id="KW-0732">Signal</keyword>
<comment type="caution">
    <text evidence="3">The sequence shown here is derived from an EMBL/GenBank/DDBJ whole genome shotgun (WGS) entry which is preliminary data.</text>
</comment>
<proteinExistence type="predicted"/>
<keyword evidence="4" id="KW-1185">Reference proteome</keyword>
<protein>
    <submittedName>
        <fullName evidence="3">Uncharacterized protein</fullName>
    </submittedName>
</protein>
<organism evidence="3 4">
    <name type="scientific">Plutella xylostella</name>
    <name type="common">Diamondback moth</name>
    <name type="synonym">Plutella maculipennis</name>
    <dbReference type="NCBI Taxonomy" id="51655"/>
    <lineage>
        <taxon>Eukaryota</taxon>
        <taxon>Metazoa</taxon>
        <taxon>Ecdysozoa</taxon>
        <taxon>Arthropoda</taxon>
        <taxon>Hexapoda</taxon>
        <taxon>Insecta</taxon>
        <taxon>Pterygota</taxon>
        <taxon>Neoptera</taxon>
        <taxon>Endopterygota</taxon>
        <taxon>Lepidoptera</taxon>
        <taxon>Glossata</taxon>
        <taxon>Ditrysia</taxon>
        <taxon>Yponomeutoidea</taxon>
        <taxon>Plutellidae</taxon>
        <taxon>Plutella</taxon>
    </lineage>
</organism>
<keyword evidence="1" id="KW-0472">Membrane</keyword>
<dbReference type="Proteomes" id="UP000823941">
    <property type="component" value="Chromosome 20"/>
</dbReference>
<gene>
    <name evidence="3" type="ORF">JYU34_015375</name>
</gene>
<dbReference type="EMBL" id="JAHIBW010000020">
    <property type="protein sequence ID" value="KAG7301006.1"/>
    <property type="molecule type" value="Genomic_DNA"/>
</dbReference>
<reference evidence="3 4" key="1">
    <citation type="submission" date="2021-06" db="EMBL/GenBank/DDBJ databases">
        <title>A haploid diamondback moth (Plutella xylostella L.) genome assembly resolves 31 chromosomes and identifies a diamide resistance mutation.</title>
        <authorList>
            <person name="Ward C.M."/>
            <person name="Perry K.D."/>
            <person name="Baker G."/>
            <person name="Powis K."/>
            <person name="Heckel D.G."/>
            <person name="Baxter S.W."/>
        </authorList>
    </citation>
    <scope>NUCLEOTIDE SEQUENCE [LARGE SCALE GENOMIC DNA]</scope>
    <source>
        <strain evidence="3 4">LV</strain>
        <tissue evidence="3">Single pupa</tissue>
    </source>
</reference>
<evidence type="ECO:0000313" key="3">
    <source>
        <dbReference type="EMBL" id="KAG7301006.1"/>
    </source>
</evidence>